<accession>A0A8K0RJD9</accession>
<evidence type="ECO:0000313" key="2">
    <source>
        <dbReference type="Proteomes" id="UP000813461"/>
    </source>
</evidence>
<dbReference type="AlphaFoldDB" id="A0A8K0RJD9"/>
<keyword evidence="2" id="KW-1185">Reference proteome</keyword>
<dbReference type="EMBL" id="JAGMVJ010000001">
    <property type="protein sequence ID" value="KAH7095569.1"/>
    <property type="molecule type" value="Genomic_DNA"/>
</dbReference>
<organism evidence="1 2">
    <name type="scientific">Paraphoma chrysanthemicola</name>
    <dbReference type="NCBI Taxonomy" id="798071"/>
    <lineage>
        <taxon>Eukaryota</taxon>
        <taxon>Fungi</taxon>
        <taxon>Dikarya</taxon>
        <taxon>Ascomycota</taxon>
        <taxon>Pezizomycotina</taxon>
        <taxon>Dothideomycetes</taxon>
        <taxon>Pleosporomycetidae</taxon>
        <taxon>Pleosporales</taxon>
        <taxon>Pleosporineae</taxon>
        <taxon>Phaeosphaeriaceae</taxon>
        <taxon>Paraphoma</taxon>
    </lineage>
</organism>
<dbReference type="OrthoDB" id="21502at2759"/>
<dbReference type="Gene3D" id="3.30.559.10">
    <property type="entry name" value="Chloramphenicol acetyltransferase-like domain"/>
    <property type="match status" value="2"/>
</dbReference>
<evidence type="ECO:0008006" key="3">
    <source>
        <dbReference type="Google" id="ProtNLM"/>
    </source>
</evidence>
<dbReference type="Proteomes" id="UP000813461">
    <property type="component" value="Unassembled WGS sequence"/>
</dbReference>
<proteinExistence type="predicted"/>
<reference evidence="1" key="1">
    <citation type="journal article" date="2021" name="Nat. Commun.">
        <title>Genetic determinants of endophytism in the Arabidopsis root mycobiome.</title>
        <authorList>
            <person name="Mesny F."/>
            <person name="Miyauchi S."/>
            <person name="Thiergart T."/>
            <person name="Pickel B."/>
            <person name="Atanasova L."/>
            <person name="Karlsson M."/>
            <person name="Huettel B."/>
            <person name="Barry K.W."/>
            <person name="Haridas S."/>
            <person name="Chen C."/>
            <person name="Bauer D."/>
            <person name="Andreopoulos W."/>
            <person name="Pangilinan J."/>
            <person name="LaButti K."/>
            <person name="Riley R."/>
            <person name="Lipzen A."/>
            <person name="Clum A."/>
            <person name="Drula E."/>
            <person name="Henrissat B."/>
            <person name="Kohler A."/>
            <person name="Grigoriev I.V."/>
            <person name="Martin F.M."/>
            <person name="Hacquard S."/>
        </authorList>
    </citation>
    <scope>NUCLEOTIDE SEQUENCE</scope>
    <source>
        <strain evidence="1">MPI-SDFR-AT-0120</strain>
    </source>
</reference>
<comment type="caution">
    <text evidence="1">The sequence shown here is derived from an EMBL/GenBank/DDBJ whole genome shotgun (WGS) entry which is preliminary data.</text>
</comment>
<dbReference type="InterPro" id="IPR023213">
    <property type="entry name" value="CAT-like_dom_sf"/>
</dbReference>
<name>A0A8K0RJD9_9PLEO</name>
<sequence>MSFLSNLFRSKHVAPERAATDTVIPLFSRDDTRTNKQIMLEFTMKFDDVMDAEKLSGALWKLLERPGWRKLGARLRRNDKGKLEYHIPAQYTKARPPINYTHIVESMPLSKHALHASFPKATGKLQAFDDIGRVTAKSATNPERFEDYISLDIPQIGLQIMSFDDATLVTITWLHTLLDAMGQDALIRAWIAVLEGRDSDVPDFAGYDTDPLATLGNTDISPQEEFVLAPKLLKGLSMLQFVFNYIWETYFFPEEVSRLMCMPGSYFSRIQTQAYADLSTLPASELTYNTTAADGDKRPFISDGDIITAWFIQLIAATNPTLTSYPNRLVGVMNVLDLRNVLSTTSSPLLPPSAAYVHNSVSSIWSHFTVSQLHSLPLGHVAARIRQDLVSQTTRAQVEACARTTQQNGGTALYGNGGMALSTMSNWSKSRVFDLDFSTAIAEGTKGTSNGESRSEKTSGKPVSIHIVGRNAPGLALRGSGMCIGRDAAGNWWLGAVMRKEAEEMFKKVIEGMN</sequence>
<evidence type="ECO:0000313" key="1">
    <source>
        <dbReference type="EMBL" id="KAH7095569.1"/>
    </source>
</evidence>
<protein>
    <recommendedName>
        <fullName evidence="3">LysR family regulatory protein</fullName>
    </recommendedName>
</protein>
<gene>
    <name evidence="1" type="ORF">FB567DRAFT_32568</name>
</gene>